<sequence length="513" mass="57632">MPIIPAVQYQSAQSPLHRLVDPPSISITSSSTLLPTQAPVAAYSDSAAPYIYTPVENALSDASKLTIDVTPKPSLDTGSNPARPSGSHSILSSQSILSGSALRQLFNGLVVAIIQFKQTVFQIVDSDAPAQVKAEQSIPSTNKFWESGAERPDLWSNEERQLRQIPDYVLEYAPYIYLYSQEEFWPCDVGDHLIHTTPHLNYTALRAVEDHPALNDLDDLNLWGGFVYLQSDENVEDRPDWLGGKKNIPSVPKDSKEERIGGKSDAPVVLIVVQKDDGIVDAFFFFFYSYNLGNKVFNVRFGNHVGDWEHTLVRFQNGEPIGIFFSEHSHGEAYRFDVVSTIGKRPVGYSAVGSHAMYASPGDHPYGIPGGVLRDLTDQGPLWDPTLNLKSYTYDYRHDVLRSSTLNPSAPTEWFHYVGRWGDKMYPMSDPRQYRFMDEYHYVDGPLGPKFKNLGRRDICQSGPECKLILSVEEWDQHCRNETCHLWELPGQGEDMSETDYLRFGGPESTNGR</sequence>
<proteinExistence type="predicted"/>
<evidence type="ECO:0008006" key="3">
    <source>
        <dbReference type="Google" id="ProtNLM"/>
    </source>
</evidence>
<dbReference type="OrthoDB" id="188042at2759"/>
<dbReference type="AlphaFoldDB" id="A0A6A6VB67"/>
<dbReference type="Proteomes" id="UP000799440">
    <property type="component" value="Unassembled WGS sequence"/>
</dbReference>
<organism evidence="1 2">
    <name type="scientific">Sporormia fimetaria CBS 119925</name>
    <dbReference type="NCBI Taxonomy" id="1340428"/>
    <lineage>
        <taxon>Eukaryota</taxon>
        <taxon>Fungi</taxon>
        <taxon>Dikarya</taxon>
        <taxon>Ascomycota</taxon>
        <taxon>Pezizomycotina</taxon>
        <taxon>Dothideomycetes</taxon>
        <taxon>Pleosporomycetidae</taxon>
        <taxon>Pleosporales</taxon>
        <taxon>Sporormiaceae</taxon>
        <taxon>Sporormia</taxon>
    </lineage>
</organism>
<dbReference type="EMBL" id="MU006574">
    <property type="protein sequence ID" value="KAF2747136.1"/>
    <property type="molecule type" value="Genomic_DNA"/>
</dbReference>
<dbReference type="PANTHER" id="PTHR48172:SF2">
    <property type="entry name" value="VACUOLAR PROTEIN SORTING PROTEIN 62"/>
    <property type="match status" value="1"/>
</dbReference>
<reference evidence="1" key="1">
    <citation type="journal article" date="2020" name="Stud. Mycol.">
        <title>101 Dothideomycetes genomes: a test case for predicting lifestyles and emergence of pathogens.</title>
        <authorList>
            <person name="Haridas S."/>
            <person name="Albert R."/>
            <person name="Binder M."/>
            <person name="Bloem J."/>
            <person name="Labutti K."/>
            <person name="Salamov A."/>
            <person name="Andreopoulos B."/>
            <person name="Baker S."/>
            <person name="Barry K."/>
            <person name="Bills G."/>
            <person name="Bluhm B."/>
            <person name="Cannon C."/>
            <person name="Castanera R."/>
            <person name="Culley D."/>
            <person name="Daum C."/>
            <person name="Ezra D."/>
            <person name="Gonzalez J."/>
            <person name="Henrissat B."/>
            <person name="Kuo A."/>
            <person name="Liang C."/>
            <person name="Lipzen A."/>
            <person name="Lutzoni F."/>
            <person name="Magnuson J."/>
            <person name="Mondo S."/>
            <person name="Nolan M."/>
            <person name="Ohm R."/>
            <person name="Pangilinan J."/>
            <person name="Park H.-J."/>
            <person name="Ramirez L."/>
            <person name="Alfaro M."/>
            <person name="Sun H."/>
            <person name="Tritt A."/>
            <person name="Yoshinaga Y."/>
            <person name="Zwiers L.-H."/>
            <person name="Turgeon B."/>
            <person name="Goodwin S."/>
            <person name="Spatafora J."/>
            <person name="Crous P."/>
            <person name="Grigoriev I."/>
        </authorList>
    </citation>
    <scope>NUCLEOTIDE SEQUENCE</scope>
    <source>
        <strain evidence="1">CBS 119925</strain>
    </source>
</reference>
<gene>
    <name evidence="1" type="ORF">M011DRAFT_424134</name>
</gene>
<protein>
    <recommendedName>
        <fullName evidence="3">Vacuolar protein sorting-associated protein 62</fullName>
    </recommendedName>
</protein>
<keyword evidence="2" id="KW-1185">Reference proteome</keyword>
<dbReference type="InterPro" id="IPR009291">
    <property type="entry name" value="Vps62"/>
</dbReference>
<name>A0A6A6VB67_9PLEO</name>
<accession>A0A6A6VB67</accession>
<evidence type="ECO:0000313" key="2">
    <source>
        <dbReference type="Proteomes" id="UP000799440"/>
    </source>
</evidence>
<dbReference type="PANTHER" id="PTHR48172">
    <property type="match status" value="1"/>
</dbReference>
<evidence type="ECO:0000313" key="1">
    <source>
        <dbReference type="EMBL" id="KAF2747136.1"/>
    </source>
</evidence>
<dbReference type="Pfam" id="PF06101">
    <property type="entry name" value="Vps62"/>
    <property type="match status" value="1"/>
</dbReference>